<dbReference type="InterPro" id="IPR050223">
    <property type="entry name" value="D-isomer_2-hydroxyacid_DH"/>
</dbReference>
<keyword evidence="1" id="KW-0560">Oxidoreductase</keyword>
<evidence type="ECO:0000313" key="5">
    <source>
        <dbReference type="Proteomes" id="UP001497512"/>
    </source>
</evidence>
<organism evidence="4 5">
    <name type="scientific">Sphagnum troendelagicum</name>
    <dbReference type="NCBI Taxonomy" id="128251"/>
    <lineage>
        <taxon>Eukaryota</taxon>
        <taxon>Viridiplantae</taxon>
        <taxon>Streptophyta</taxon>
        <taxon>Embryophyta</taxon>
        <taxon>Bryophyta</taxon>
        <taxon>Sphagnophytina</taxon>
        <taxon>Sphagnopsida</taxon>
        <taxon>Sphagnales</taxon>
        <taxon>Sphagnaceae</taxon>
        <taxon>Sphagnum</taxon>
    </lineage>
</organism>
<sequence length="90" mass="9877">MGLLFPNTPDVLTDDCADLAIALLLSSMRQVCAADRYVRKSCWPKLGQYPLTYKMSGKRLGGVRLGRIGMASAVAKRAEAFSCRISYFAL</sequence>
<dbReference type="SUPFAM" id="SSF51735">
    <property type="entry name" value="NAD(P)-binding Rossmann-fold domains"/>
    <property type="match status" value="1"/>
</dbReference>
<evidence type="ECO:0000313" key="4">
    <source>
        <dbReference type="EMBL" id="CAK9193902.1"/>
    </source>
</evidence>
<gene>
    <name evidence="4" type="ORF">CSSPTR1EN2_LOCUS2258</name>
</gene>
<reference evidence="4" key="1">
    <citation type="submission" date="2024-02" db="EMBL/GenBank/DDBJ databases">
        <authorList>
            <consortium name="ELIXIR-Norway"/>
            <consortium name="Elixir Norway"/>
        </authorList>
    </citation>
    <scope>NUCLEOTIDE SEQUENCE</scope>
</reference>
<dbReference type="InterPro" id="IPR036291">
    <property type="entry name" value="NAD(P)-bd_dom_sf"/>
</dbReference>
<evidence type="ECO:0000256" key="1">
    <source>
        <dbReference type="ARBA" id="ARBA00023002"/>
    </source>
</evidence>
<feature type="domain" description="D-isomer specific 2-hydroxyacid dehydrogenase NAD-binding" evidence="3">
    <location>
        <begin position="21"/>
        <end position="88"/>
    </location>
</feature>
<dbReference type="Pfam" id="PF02826">
    <property type="entry name" value="2-Hacid_dh_C"/>
    <property type="match status" value="1"/>
</dbReference>
<accession>A0ABP0TDI9</accession>
<dbReference type="Gene3D" id="3.40.50.720">
    <property type="entry name" value="NAD(P)-binding Rossmann-like Domain"/>
    <property type="match status" value="1"/>
</dbReference>
<proteinExistence type="predicted"/>
<dbReference type="PANTHER" id="PTHR10996:SF178">
    <property type="entry name" value="2-HYDROXYACID DEHYDROGENASE YGL185C-RELATED"/>
    <property type="match status" value="1"/>
</dbReference>
<evidence type="ECO:0000256" key="2">
    <source>
        <dbReference type="ARBA" id="ARBA00023027"/>
    </source>
</evidence>
<evidence type="ECO:0000259" key="3">
    <source>
        <dbReference type="Pfam" id="PF02826"/>
    </source>
</evidence>
<name>A0ABP0TDI9_9BRYO</name>
<protein>
    <recommendedName>
        <fullName evidence="3">D-isomer specific 2-hydroxyacid dehydrogenase NAD-binding domain-containing protein</fullName>
    </recommendedName>
</protein>
<keyword evidence="2" id="KW-0520">NAD</keyword>
<dbReference type="Proteomes" id="UP001497512">
    <property type="component" value="Chromosome 10"/>
</dbReference>
<dbReference type="InterPro" id="IPR006140">
    <property type="entry name" value="D-isomer_DH_NAD-bd"/>
</dbReference>
<dbReference type="EMBL" id="OZ019902">
    <property type="protein sequence ID" value="CAK9193902.1"/>
    <property type="molecule type" value="Genomic_DNA"/>
</dbReference>
<dbReference type="PANTHER" id="PTHR10996">
    <property type="entry name" value="2-HYDROXYACID DEHYDROGENASE-RELATED"/>
    <property type="match status" value="1"/>
</dbReference>
<keyword evidence="5" id="KW-1185">Reference proteome</keyword>